<sequence>MNCLKLIPLQEAKYKIQIGNGKSFFYSSETNQVPLQLLSRKPSNLEWLLAVGLYHTAVKNPTISREITYMVAIPTCKPWVYSCCPSSRTARQCVGSQKLHMISCIAELEVTAWQG</sequence>
<evidence type="ECO:0000313" key="2">
    <source>
        <dbReference type="Proteomes" id="UP000037035"/>
    </source>
</evidence>
<gene>
    <name evidence="1" type="ORF">VP01_1084g3</name>
</gene>
<name>A0A0L6VT91_9BASI</name>
<accession>A0A0L6VT91</accession>
<reference evidence="1 2" key="1">
    <citation type="submission" date="2015-08" db="EMBL/GenBank/DDBJ databases">
        <title>Next Generation Sequencing and Analysis of the Genome of Puccinia sorghi L Schw, the Causal Agent of Maize Common Rust.</title>
        <authorList>
            <person name="Rochi L."/>
            <person name="Burguener G."/>
            <person name="Darino M."/>
            <person name="Turjanski A."/>
            <person name="Kreff E."/>
            <person name="Dieguez M.J."/>
            <person name="Sacco F."/>
        </authorList>
    </citation>
    <scope>NUCLEOTIDE SEQUENCE [LARGE SCALE GENOMIC DNA]</scope>
    <source>
        <strain evidence="1 2">RO10H11247</strain>
    </source>
</reference>
<dbReference type="EMBL" id="LAVV01000943">
    <property type="protein sequence ID" value="KNZ63921.1"/>
    <property type="molecule type" value="Genomic_DNA"/>
</dbReference>
<dbReference type="AlphaFoldDB" id="A0A0L6VT91"/>
<protein>
    <submittedName>
        <fullName evidence="1">Uncharacterized protein</fullName>
    </submittedName>
</protein>
<dbReference type="VEuPathDB" id="FungiDB:VP01_1084g3"/>
<comment type="caution">
    <text evidence="1">The sequence shown here is derived from an EMBL/GenBank/DDBJ whole genome shotgun (WGS) entry which is preliminary data.</text>
</comment>
<proteinExistence type="predicted"/>
<organism evidence="1 2">
    <name type="scientific">Puccinia sorghi</name>
    <dbReference type="NCBI Taxonomy" id="27349"/>
    <lineage>
        <taxon>Eukaryota</taxon>
        <taxon>Fungi</taxon>
        <taxon>Dikarya</taxon>
        <taxon>Basidiomycota</taxon>
        <taxon>Pucciniomycotina</taxon>
        <taxon>Pucciniomycetes</taxon>
        <taxon>Pucciniales</taxon>
        <taxon>Pucciniaceae</taxon>
        <taxon>Puccinia</taxon>
    </lineage>
</organism>
<keyword evidence="2" id="KW-1185">Reference proteome</keyword>
<evidence type="ECO:0000313" key="1">
    <source>
        <dbReference type="EMBL" id="KNZ63921.1"/>
    </source>
</evidence>
<dbReference type="Proteomes" id="UP000037035">
    <property type="component" value="Unassembled WGS sequence"/>
</dbReference>
<dbReference type="OrthoDB" id="412286at2759"/>